<keyword evidence="8" id="KW-0175">Coiled coil</keyword>
<dbReference type="AlphaFoldDB" id="A0A0F8U1K4"/>
<keyword evidence="7" id="KW-0131">Cell cycle</keyword>
<organism evidence="10 11">
    <name type="scientific">Aspergillus rambellii</name>
    <dbReference type="NCBI Taxonomy" id="308745"/>
    <lineage>
        <taxon>Eukaryota</taxon>
        <taxon>Fungi</taxon>
        <taxon>Dikarya</taxon>
        <taxon>Ascomycota</taxon>
        <taxon>Pezizomycotina</taxon>
        <taxon>Eurotiomycetes</taxon>
        <taxon>Eurotiomycetidae</taxon>
        <taxon>Eurotiales</taxon>
        <taxon>Aspergillaceae</taxon>
        <taxon>Aspergillus</taxon>
        <taxon>Aspergillus subgen. Nidulantes</taxon>
    </lineage>
</organism>
<dbReference type="FunFam" id="1.20.5.170:FF:000074">
    <property type="entry name" value="Spindle assembly checkpoint component"/>
    <property type="match status" value="1"/>
</dbReference>
<feature type="coiled-coil region" evidence="8">
    <location>
        <begin position="582"/>
        <end position="609"/>
    </location>
</feature>
<feature type="region of interest" description="Disordered" evidence="9">
    <location>
        <begin position="1"/>
        <end position="48"/>
    </location>
</feature>
<dbReference type="PANTHER" id="PTHR23168">
    <property type="entry name" value="MITOTIC SPINDLE ASSEMBLY CHECKPOINT PROTEIN MAD1 MITOTIC ARREST DEFICIENT-LIKE PROTEIN 1"/>
    <property type="match status" value="1"/>
</dbReference>
<dbReference type="EMBL" id="JZBS01003802">
    <property type="protein sequence ID" value="KKK13468.1"/>
    <property type="molecule type" value="Genomic_DNA"/>
</dbReference>
<dbReference type="PANTHER" id="PTHR23168:SF0">
    <property type="entry name" value="MITOTIC SPINDLE ASSEMBLY CHECKPOINT PROTEIN MAD1"/>
    <property type="match status" value="1"/>
</dbReference>
<evidence type="ECO:0000256" key="3">
    <source>
        <dbReference type="ARBA" id="ARBA00022019"/>
    </source>
</evidence>
<dbReference type="GO" id="GO:0072686">
    <property type="term" value="C:mitotic spindle"/>
    <property type="evidence" value="ECO:0007669"/>
    <property type="project" value="TreeGrafter"/>
</dbReference>
<dbReference type="GO" id="GO:0051315">
    <property type="term" value="P:attachment of mitotic spindle microtubules to kinetochore"/>
    <property type="evidence" value="ECO:0007669"/>
    <property type="project" value="TreeGrafter"/>
</dbReference>
<dbReference type="STRING" id="308745.A0A0F8U1K4"/>
<feature type="compositionally biased region" description="Basic and acidic residues" evidence="9">
    <location>
        <begin position="184"/>
        <end position="202"/>
    </location>
</feature>
<reference evidence="10 11" key="1">
    <citation type="submission" date="2015-02" db="EMBL/GenBank/DDBJ databases">
        <title>Draft Genome Sequences of Two Closely-Related Aflatoxigenic Aspergillus Species Obtained from the Cote d'Ivoire.</title>
        <authorList>
            <person name="Moore G.G."/>
            <person name="Beltz S.B."/>
            <person name="Mack B.M."/>
        </authorList>
    </citation>
    <scope>NUCLEOTIDE SEQUENCE [LARGE SCALE GENOMIC DNA]</scope>
    <source>
        <strain evidence="10 11">SRRC1468</strain>
    </source>
</reference>
<evidence type="ECO:0000256" key="2">
    <source>
        <dbReference type="ARBA" id="ARBA00008029"/>
    </source>
</evidence>
<comment type="caution">
    <text evidence="10">The sequence shown here is derived from an EMBL/GenBank/DDBJ whole genome shotgun (WGS) entry which is preliminary data.</text>
</comment>
<keyword evidence="11" id="KW-1185">Reference proteome</keyword>
<evidence type="ECO:0000256" key="4">
    <source>
        <dbReference type="ARBA" id="ARBA00022618"/>
    </source>
</evidence>
<feature type="compositionally biased region" description="Polar residues" evidence="9">
    <location>
        <begin position="30"/>
        <end position="39"/>
    </location>
</feature>
<dbReference type="Gene3D" id="3.30.457.60">
    <property type="match status" value="1"/>
</dbReference>
<keyword evidence="6" id="KW-0539">Nucleus</keyword>
<dbReference type="Proteomes" id="UP000034291">
    <property type="component" value="Unassembled WGS sequence"/>
</dbReference>
<evidence type="ECO:0000256" key="5">
    <source>
        <dbReference type="ARBA" id="ARBA00022776"/>
    </source>
</evidence>
<feature type="region of interest" description="Disordered" evidence="9">
    <location>
        <begin position="650"/>
        <end position="671"/>
    </location>
</feature>
<feature type="compositionally biased region" description="Basic and acidic residues" evidence="9">
    <location>
        <begin position="454"/>
        <end position="471"/>
    </location>
</feature>
<protein>
    <recommendedName>
        <fullName evidence="3">Spindle assembly checkpoint component MAD1</fullName>
    </recommendedName>
</protein>
<evidence type="ECO:0000313" key="10">
    <source>
        <dbReference type="EMBL" id="KKK13468.1"/>
    </source>
</evidence>
<comment type="similarity">
    <text evidence="2">Belongs to the MAD1 family.</text>
</comment>
<feature type="region of interest" description="Disordered" evidence="9">
    <location>
        <begin position="454"/>
        <end position="492"/>
    </location>
</feature>
<proteinExistence type="inferred from homology"/>
<dbReference type="Pfam" id="PF05557">
    <property type="entry name" value="MAD"/>
    <property type="match status" value="1"/>
</dbReference>
<evidence type="ECO:0000256" key="9">
    <source>
        <dbReference type="SAM" id="MobiDB-lite"/>
    </source>
</evidence>
<evidence type="ECO:0000256" key="7">
    <source>
        <dbReference type="ARBA" id="ARBA00023306"/>
    </source>
</evidence>
<dbReference type="GO" id="GO:0007094">
    <property type="term" value="P:mitotic spindle assembly checkpoint signaling"/>
    <property type="evidence" value="ECO:0007669"/>
    <property type="project" value="InterPro"/>
</dbReference>
<dbReference type="GO" id="GO:0051301">
    <property type="term" value="P:cell division"/>
    <property type="evidence" value="ECO:0007669"/>
    <property type="project" value="UniProtKB-KW"/>
</dbReference>
<feature type="compositionally biased region" description="Polar residues" evidence="9">
    <location>
        <begin position="1"/>
        <end position="11"/>
    </location>
</feature>
<comment type="subcellular location">
    <subcellularLocation>
        <location evidence="1">Nucleus</location>
    </subcellularLocation>
</comment>
<keyword evidence="4" id="KW-0132">Cell division</keyword>
<sequence length="732" mass="83985">MNSSRNSNPSLGSPVRDTSPLSIPPAPSVFRQSIRSSHPQKPDTEKEELRVQLNTLKYELENLKQERELTTLRHEKELRDLQVKADADFRKAQAAESTSNRANHKTEALAKELKEVQENALNEKAELDRKLRSLQDQNQGLQEEIEDTKAQQLDQERQYKYQINELETIRSSFQSTLEELNRDLENSRKDAQSAQDRLRESESNVASLETENIRLKSEGNDAETLAVLKRELSDQVNHIRSLETTNREQTTELRQLLKIQRNVEVVEEQKKSLENQLHLMKEVEAELGTVQIQKQILEDERRSWTSLLQDNEQSPEYDSPEAVVKALLKEQIEKASVIDKLGSVEAQFLERDELIKSLETERTSLRQEIEKLRATATASTGPMAETRAKARIERQRALAVKEVEYLRAQLKMFDTEEETMNGEHGQFDAHKSEQIANLERMVDEYRAELAKAHEELSKRETSQQEETEPRGVKRPLSPAESDVESERLSVLTRKNRTLQESLSKSEQAMALLRKEFEATKSQLRSLKVKSRTRILELRDNPTAQSENLKLSTITTLKAENRDLLAQLRGNHAEVKVVPVTTLESMKLEIQDMERVVADKEKRMRRLKEIWTAKSSEFREAVASLLGYKLDFLPNGRVRVTSMFHLSPAYRHGDQDATPDSRGPGSMGNGEENSIIFDGENGTMKISGGPNSLFAMEIKHLIKFWVEERKDIPCFLAAMTLDFYDKTTRAARM</sequence>
<gene>
    <name evidence="10" type="ORF">ARAM_002307</name>
</gene>
<name>A0A0F8U1K4_9EURO</name>
<dbReference type="InterPro" id="IPR008672">
    <property type="entry name" value="Mad1"/>
</dbReference>
<evidence type="ECO:0000256" key="6">
    <source>
        <dbReference type="ARBA" id="ARBA00023242"/>
    </source>
</evidence>
<dbReference type="GO" id="GO:0000776">
    <property type="term" value="C:kinetochore"/>
    <property type="evidence" value="ECO:0007669"/>
    <property type="project" value="TreeGrafter"/>
</dbReference>
<accession>A0A0F8U1K4</accession>
<keyword evidence="5" id="KW-0498">Mitosis</keyword>
<feature type="region of interest" description="Disordered" evidence="9">
    <location>
        <begin position="184"/>
        <end position="206"/>
    </location>
</feature>
<evidence type="ECO:0000256" key="1">
    <source>
        <dbReference type="ARBA" id="ARBA00004123"/>
    </source>
</evidence>
<evidence type="ECO:0000313" key="11">
    <source>
        <dbReference type="Proteomes" id="UP000034291"/>
    </source>
</evidence>
<dbReference type="Gene3D" id="1.20.5.170">
    <property type="match status" value="1"/>
</dbReference>
<dbReference type="OrthoDB" id="331602at2759"/>
<evidence type="ECO:0000256" key="8">
    <source>
        <dbReference type="SAM" id="Coils"/>
    </source>
</evidence>
<dbReference type="GO" id="GO:0005635">
    <property type="term" value="C:nuclear envelope"/>
    <property type="evidence" value="ECO:0007669"/>
    <property type="project" value="TreeGrafter"/>
</dbReference>